<organism evidence="2 3">
    <name type="scientific">Chlorella ohadii</name>
    <dbReference type="NCBI Taxonomy" id="2649997"/>
    <lineage>
        <taxon>Eukaryota</taxon>
        <taxon>Viridiplantae</taxon>
        <taxon>Chlorophyta</taxon>
        <taxon>core chlorophytes</taxon>
        <taxon>Trebouxiophyceae</taxon>
        <taxon>Chlorellales</taxon>
        <taxon>Chlorellaceae</taxon>
        <taxon>Chlorella clade</taxon>
        <taxon>Chlorella</taxon>
    </lineage>
</organism>
<accession>A0AAD5DHA7</accession>
<keyword evidence="1" id="KW-0732">Signal</keyword>
<evidence type="ECO:0000313" key="3">
    <source>
        <dbReference type="Proteomes" id="UP001205105"/>
    </source>
</evidence>
<reference evidence="2" key="1">
    <citation type="submission" date="2020-11" db="EMBL/GenBank/DDBJ databases">
        <title>Chlorella ohadii genome sequencing and assembly.</title>
        <authorList>
            <person name="Murik O."/>
            <person name="Treves H."/>
            <person name="Kedem I."/>
            <person name="Shotland Y."/>
            <person name="Kaplan A."/>
        </authorList>
    </citation>
    <scope>NUCLEOTIDE SEQUENCE</scope>
    <source>
        <strain evidence="2">1</strain>
    </source>
</reference>
<dbReference type="Proteomes" id="UP001205105">
    <property type="component" value="Unassembled WGS sequence"/>
</dbReference>
<feature type="chain" id="PRO_5041975372" evidence="1">
    <location>
        <begin position="36"/>
        <end position="393"/>
    </location>
</feature>
<name>A0AAD5DHA7_9CHLO</name>
<comment type="caution">
    <text evidence="2">The sequence shown here is derived from an EMBL/GenBank/DDBJ whole genome shotgun (WGS) entry which is preliminary data.</text>
</comment>
<keyword evidence="3" id="KW-1185">Reference proteome</keyword>
<protein>
    <submittedName>
        <fullName evidence="2">Uncharacterized protein</fullName>
    </submittedName>
</protein>
<feature type="signal peptide" evidence="1">
    <location>
        <begin position="1"/>
        <end position="35"/>
    </location>
</feature>
<evidence type="ECO:0000256" key="1">
    <source>
        <dbReference type="SAM" id="SignalP"/>
    </source>
</evidence>
<proteinExistence type="predicted"/>
<dbReference type="AlphaFoldDB" id="A0AAD5DHA7"/>
<sequence length="393" mass="42225">MLPAMRHCKSSAAHGLVVFCRFLLANLGMPACSFSVESPTFNVMVTAAEELIKQYLQGGKPVEPLGLLGLLADTALYCVGGEETEEGMRRQHERCVQQAGLLLATWPVSVAAELEQHLQRCGFEPQLSALQQHTLVLEMVMVCSRKLALSHMQDGWEQQAQQHLAAAVQACSQLVELHPADAGFKLLLGSISSHMRPPGPMAMPELRASFAAADTSTGELAAASRKCLAVLCNRVCGSCTGSKTAPCSAFLMTTLPTPHADHWTAATAGLNLVHCLTSGLEGSTWSVAEVQHLLERAEHHDRLCKAWLPVALSNKRQVEHAQAMVGQEVAKRPGATTLPVSFGMPDVANSTHLGNLDSQLCSYCNQHVHQLKRCSACKRVGGAQLGPLSGCWQ</sequence>
<gene>
    <name evidence="2" type="ORF">COHA_009723</name>
</gene>
<evidence type="ECO:0000313" key="2">
    <source>
        <dbReference type="EMBL" id="KAI7836423.1"/>
    </source>
</evidence>
<dbReference type="EMBL" id="JADXDR010000188">
    <property type="protein sequence ID" value="KAI7836423.1"/>
    <property type="molecule type" value="Genomic_DNA"/>
</dbReference>